<dbReference type="OrthoDB" id="336321at2759"/>
<reference evidence="4 5" key="2">
    <citation type="submission" date="2018-11" db="EMBL/GenBank/DDBJ databases">
        <authorList>
            <consortium name="Pathogen Informatics"/>
        </authorList>
    </citation>
    <scope>NUCLEOTIDE SEQUENCE [LARGE SCALE GENOMIC DNA]</scope>
</reference>
<dbReference type="GO" id="GO:0042148">
    <property type="term" value="P:DNA strand invasion"/>
    <property type="evidence" value="ECO:0007669"/>
    <property type="project" value="TreeGrafter"/>
</dbReference>
<dbReference type="GO" id="GO:0005657">
    <property type="term" value="C:replication fork"/>
    <property type="evidence" value="ECO:0007669"/>
    <property type="project" value="TreeGrafter"/>
</dbReference>
<dbReference type="Gene3D" id="3.40.50.300">
    <property type="entry name" value="P-loop containing nucleotide triphosphate hydrolases"/>
    <property type="match status" value="1"/>
</dbReference>
<accession>A0A0N5D251</accession>
<comment type="subcellular location">
    <subcellularLocation>
        <location evidence="1">Nucleus</location>
    </subcellularLocation>
</comment>
<dbReference type="SUPFAM" id="SSF52540">
    <property type="entry name" value="P-loop containing nucleoside triphosphate hydrolases"/>
    <property type="match status" value="1"/>
</dbReference>
<dbReference type="InterPro" id="IPR020588">
    <property type="entry name" value="RecA_ATP-bd"/>
</dbReference>
<evidence type="ECO:0000256" key="1">
    <source>
        <dbReference type="ARBA" id="ARBA00004123"/>
    </source>
</evidence>
<sequence>MEDVEYVEENGLDLFLRLGAPWLVLKTGCQHIDTFLKGGISKGKLTEFVGDVAAGKTQLCLTLTANLLISDRKQEDRVIYIDTNGSFRGTRLKQIMRSRGIQDENEAEKMISKVLVARAYDENDLRLILTKVEEKIWRTEIETNVEQILKQTHLSVVMNKGITRTAAPPLRDHTSQNHFCSVYFVAFRESASECNRDDVAWRRFQSVKQRPTLRLGEMDDEQNFVLLIIDSIGAALAFTAWGYFEGGVSQIILGREIQDEIIARLHQIAHRGIAVMTTNHFVYWRGKQSPALGKKWIRAVDHRYLLCKLPDCGHYIEAINSESRNVRNYLTVISSWRNRYLLA</sequence>
<protein>
    <submittedName>
        <fullName evidence="6">RECA_2 domain-containing protein</fullName>
    </submittedName>
</protein>
<evidence type="ECO:0000313" key="6">
    <source>
        <dbReference type="WBParaSite" id="TCLT_0000694701-mRNA-1"/>
    </source>
</evidence>
<dbReference type="AlphaFoldDB" id="A0A0N5D251"/>
<dbReference type="EMBL" id="UYYF01004459">
    <property type="protein sequence ID" value="VDN04342.1"/>
    <property type="molecule type" value="Genomic_DNA"/>
</dbReference>
<dbReference type="GO" id="GO:0000724">
    <property type="term" value="P:double-strand break repair via homologous recombination"/>
    <property type="evidence" value="ECO:0007669"/>
    <property type="project" value="TreeGrafter"/>
</dbReference>
<dbReference type="GO" id="GO:0000723">
    <property type="term" value="P:telomere maintenance"/>
    <property type="evidence" value="ECO:0007669"/>
    <property type="project" value="TreeGrafter"/>
</dbReference>
<dbReference type="Pfam" id="PF08423">
    <property type="entry name" value="Rad51"/>
    <property type="match status" value="1"/>
</dbReference>
<evidence type="ECO:0000259" key="3">
    <source>
        <dbReference type="PROSITE" id="PS50162"/>
    </source>
</evidence>
<gene>
    <name evidence="4" type="ORF">TCLT_LOCUS6936</name>
</gene>
<dbReference type="GO" id="GO:0003697">
    <property type="term" value="F:single-stranded DNA binding"/>
    <property type="evidence" value="ECO:0007669"/>
    <property type="project" value="TreeGrafter"/>
</dbReference>
<dbReference type="GO" id="GO:0033063">
    <property type="term" value="C:Rad51B-Rad51C-Rad51D-XRCC2 complex"/>
    <property type="evidence" value="ECO:0007669"/>
    <property type="project" value="TreeGrafter"/>
</dbReference>
<dbReference type="GO" id="GO:0005815">
    <property type="term" value="C:microtubule organizing center"/>
    <property type="evidence" value="ECO:0007669"/>
    <property type="project" value="TreeGrafter"/>
</dbReference>
<dbReference type="GO" id="GO:0000400">
    <property type="term" value="F:four-way junction DNA binding"/>
    <property type="evidence" value="ECO:0007669"/>
    <property type="project" value="TreeGrafter"/>
</dbReference>
<evidence type="ECO:0000313" key="4">
    <source>
        <dbReference type="EMBL" id="VDN04342.1"/>
    </source>
</evidence>
<dbReference type="PROSITE" id="PS50162">
    <property type="entry name" value="RECA_2"/>
    <property type="match status" value="1"/>
</dbReference>
<dbReference type="PANTHER" id="PTHR46457">
    <property type="entry name" value="DNA REPAIR PROTEIN RAD51 HOMOLOG 4"/>
    <property type="match status" value="1"/>
</dbReference>
<dbReference type="InterPro" id="IPR013632">
    <property type="entry name" value="Rad51_C"/>
</dbReference>
<dbReference type="STRING" id="103827.A0A0N5D251"/>
<dbReference type="Proteomes" id="UP000276776">
    <property type="component" value="Unassembled WGS sequence"/>
</dbReference>
<dbReference type="GO" id="GO:0005524">
    <property type="term" value="F:ATP binding"/>
    <property type="evidence" value="ECO:0007669"/>
    <property type="project" value="InterPro"/>
</dbReference>
<reference evidence="6" key="1">
    <citation type="submission" date="2017-02" db="UniProtKB">
        <authorList>
            <consortium name="WormBaseParasite"/>
        </authorList>
    </citation>
    <scope>IDENTIFICATION</scope>
</reference>
<dbReference type="InterPro" id="IPR051988">
    <property type="entry name" value="HRR_RAD51_Paralog"/>
</dbReference>
<feature type="domain" description="RecA family profile 1" evidence="3">
    <location>
        <begin position="21"/>
        <end position="131"/>
    </location>
</feature>
<evidence type="ECO:0000313" key="5">
    <source>
        <dbReference type="Proteomes" id="UP000276776"/>
    </source>
</evidence>
<dbReference type="InterPro" id="IPR027417">
    <property type="entry name" value="P-loop_NTPase"/>
</dbReference>
<dbReference type="WBParaSite" id="TCLT_0000694701-mRNA-1">
    <property type="protein sequence ID" value="TCLT_0000694701-mRNA-1"/>
    <property type="gene ID" value="TCLT_0000694701"/>
</dbReference>
<evidence type="ECO:0000256" key="2">
    <source>
        <dbReference type="ARBA" id="ARBA00023242"/>
    </source>
</evidence>
<keyword evidence="2" id="KW-0539">Nucleus</keyword>
<proteinExistence type="predicted"/>
<organism evidence="6">
    <name type="scientific">Thelazia callipaeda</name>
    <name type="common">Oriental eyeworm</name>
    <name type="synonym">Parasitic nematode</name>
    <dbReference type="NCBI Taxonomy" id="103827"/>
    <lineage>
        <taxon>Eukaryota</taxon>
        <taxon>Metazoa</taxon>
        <taxon>Ecdysozoa</taxon>
        <taxon>Nematoda</taxon>
        <taxon>Chromadorea</taxon>
        <taxon>Rhabditida</taxon>
        <taxon>Spirurina</taxon>
        <taxon>Spiruromorpha</taxon>
        <taxon>Thelazioidea</taxon>
        <taxon>Thelaziidae</taxon>
        <taxon>Thelazia</taxon>
    </lineage>
</organism>
<name>A0A0N5D251_THECL</name>
<dbReference type="GO" id="GO:0007131">
    <property type="term" value="P:reciprocal meiotic recombination"/>
    <property type="evidence" value="ECO:0007669"/>
    <property type="project" value="TreeGrafter"/>
</dbReference>
<dbReference type="GO" id="GO:0140664">
    <property type="term" value="F:ATP-dependent DNA damage sensor activity"/>
    <property type="evidence" value="ECO:0007669"/>
    <property type="project" value="InterPro"/>
</dbReference>
<dbReference type="PANTHER" id="PTHR46457:SF1">
    <property type="entry name" value="DNA REPAIR PROTEIN RAD51 HOMOLOG 4"/>
    <property type="match status" value="1"/>
</dbReference>
<keyword evidence="5" id="KW-1185">Reference proteome</keyword>